<dbReference type="HOGENOM" id="CLU_1496050_0_0_1"/>
<dbReference type="Proteomes" id="UP000016936">
    <property type="component" value="Unassembled WGS sequence"/>
</dbReference>
<protein>
    <submittedName>
        <fullName evidence="2">Uncharacterized protein</fullName>
    </submittedName>
</protein>
<accession>M2UCK9</accession>
<keyword evidence="3" id="KW-1185">Reference proteome</keyword>
<evidence type="ECO:0000313" key="3">
    <source>
        <dbReference type="Proteomes" id="UP000016936"/>
    </source>
</evidence>
<reference evidence="2 3" key="1">
    <citation type="journal article" date="2012" name="PLoS Pathog.">
        <title>Diverse lifestyles and strategies of plant pathogenesis encoded in the genomes of eighteen Dothideomycetes fungi.</title>
        <authorList>
            <person name="Ohm R.A."/>
            <person name="Feau N."/>
            <person name="Henrissat B."/>
            <person name="Schoch C.L."/>
            <person name="Horwitz B.A."/>
            <person name="Barry K.W."/>
            <person name="Condon B.J."/>
            <person name="Copeland A.C."/>
            <person name="Dhillon B."/>
            <person name="Glaser F."/>
            <person name="Hesse C.N."/>
            <person name="Kosti I."/>
            <person name="LaButti K."/>
            <person name="Lindquist E.A."/>
            <person name="Lucas S."/>
            <person name="Salamov A.A."/>
            <person name="Bradshaw R.E."/>
            <person name="Ciuffetti L."/>
            <person name="Hamelin R.C."/>
            <person name="Kema G.H.J."/>
            <person name="Lawrence C."/>
            <person name="Scott J.A."/>
            <person name="Spatafora J.W."/>
            <person name="Turgeon B.G."/>
            <person name="de Wit P.J.G.M."/>
            <person name="Zhong S."/>
            <person name="Goodwin S.B."/>
            <person name="Grigoriev I.V."/>
        </authorList>
    </citation>
    <scope>NUCLEOTIDE SEQUENCE [LARGE SCALE GENOMIC DNA]</scope>
    <source>
        <strain evidence="3">C5 / ATCC 48332 / race O</strain>
    </source>
</reference>
<proteinExistence type="predicted"/>
<feature type="region of interest" description="Disordered" evidence="1">
    <location>
        <begin position="46"/>
        <end position="76"/>
    </location>
</feature>
<dbReference type="EMBL" id="KB445576">
    <property type="protein sequence ID" value="EMD91421.1"/>
    <property type="molecule type" value="Genomic_DNA"/>
</dbReference>
<feature type="compositionally biased region" description="Pro residues" evidence="1">
    <location>
        <begin position="60"/>
        <end position="69"/>
    </location>
</feature>
<evidence type="ECO:0000313" key="2">
    <source>
        <dbReference type="EMBL" id="EMD91421.1"/>
    </source>
</evidence>
<feature type="compositionally biased region" description="Low complexity" evidence="1">
    <location>
        <begin position="97"/>
        <end position="109"/>
    </location>
</feature>
<dbReference type="AlphaFoldDB" id="M2UCK9"/>
<organism evidence="2 3">
    <name type="scientific">Cochliobolus heterostrophus (strain C5 / ATCC 48332 / race O)</name>
    <name type="common">Southern corn leaf blight fungus</name>
    <name type="synonym">Bipolaris maydis</name>
    <dbReference type="NCBI Taxonomy" id="701091"/>
    <lineage>
        <taxon>Eukaryota</taxon>
        <taxon>Fungi</taxon>
        <taxon>Dikarya</taxon>
        <taxon>Ascomycota</taxon>
        <taxon>Pezizomycotina</taxon>
        <taxon>Dothideomycetes</taxon>
        <taxon>Pleosporomycetidae</taxon>
        <taxon>Pleosporales</taxon>
        <taxon>Pleosporineae</taxon>
        <taxon>Pleosporaceae</taxon>
        <taxon>Bipolaris</taxon>
    </lineage>
</organism>
<gene>
    <name evidence="2" type="ORF">COCHEDRAFT_1030246</name>
</gene>
<reference evidence="3" key="2">
    <citation type="journal article" date="2013" name="PLoS Genet.">
        <title>Comparative genome structure, secondary metabolite, and effector coding capacity across Cochliobolus pathogens.</title>
        <authorList>
            <person name="Condon B.J."/>
            <person name="Leng Y."/>
            <person name="Wu D."/>
            <person name="Bushley K.E."/>
            <person name="Ohm R.A."/>
            <person name="Otillar R."/>
            <person name="Martin J."/>
            <person name="Schackwitz W."/>
            <person name="Grimwood J."/>
            <person name="MohdZainudin N."/>
            <person name="Xue C."/>
            <person name="Wang R."/>
            <person name="Manning V.A."/>
            <person name="Dhillon B."/>
            <person name="Tu Z.J."/>
            <person name="Steffenson B.J."/>
            <person name="Salamov A."/>
            <person name="Sun H."/>
            <person name="Lowry S."/>
            <person name="LaButti K."/>
            <person name="Han J."/>
            <person name="Copeland A."/>
            <person name="Lindquist E."/>
            <person name="Barry K."/>
            <person name="Schmutz J."/>
            <person name="Baker S.E."/>
            <person name="Ciuffetti L.M."/>
            <person name="Grigoriev I.V."/>
            <person name="Zhong S."/>
            <person name="Turgeon B.G."/>
        </authorList>
    </citation>
    <scope>NUCLEOTIDE SEQUENCE [LARGE SCALE GENOMIC DNA]</scope>
    <source>
        <strain evidence="3">C5 / ATCC 48332 / race O</strain>
    </source>
</reference>
<feature type="region of interest" description="Disordered" evidence="1">
    <location>
        <begin position="92"/>
        <end position="112"/>
    </location>
</feature>
<evidence type="ECO:0000256" key="1">
    <source>
        <dbReference type="SAM" id="MobiDB-lite"/>
    </source>
</evidence>
<name>M2UCK9_COCH5</name>
<sequence length="180" mass="19583">MSRAARRLVPPTRRGQYAARYIDIGHMSKLWPAPNAQVYQAQVQLTGKPRPSGARNPSEAEPPSPPAARRPPRAWPMLAPPLPMTTEWPTSEPTLVSSITPQPQSTSPSRYRTCHTDPLRVSRLCLCPCHASFMLPGFATWPGPGLDALCAGRERGNLLQDVMGHGFVAPAPPTSSMDNT</sequence>